<accession>A0A1Y2JD42</accession>
<organism evidence="2 3">
    <name type="scientific">Bradyrhizobium japonicum</name>
    <dbReference type="NCBI Taxonomy" id="375"/>
    <lineage>
        <taxon>Bacteria</taxon>
        <taxon>Pseudomonadati</taxon>
        <taxon>Pseudomonadota</taxon>
        <taxon>Alphaproteobacteria</taxon>
        <taxon>Hyphomicrobiales</taxon>
        <taxon>Nitrobacteraceae</taxon>
        <taxon>Bradyrhizobium</taxon>
    </lineage>
</organism>
<dbReference type="SUPFAM" id="SSF55298">
    <property type="entry name" value="YjgF-like"/>
    <property type="match status" value="1"/>
</dbReference>
<dbReference type="AlphaFoldDB" id="A0A1Y2JD42"/>
<dbReference type="InterPro" id="IPR006175">
    <property type="entry name" value="YjgF/YER057c/UK114"/>
</dbReference>
<sequence>MSTMSKSEAAATSGLQVLQPSGWPQPKGYANGIMADGRLVVTGGVVGWDIAGRFADGFVAQVRQTLENIVAILAEGGARPDHLVRLTWYVVDMDEYTANLRALGKAYREVVGTHYPSMALVQVVRLVEPSARVEIEATAVVPR</sequence>
<dbReference type="Pfam" id="PF01042">
    <property type="entry name" value="Ribonuc_L-PSP"/>
    <property type="match status" value="1"/>
</dbReference>
<reference evidence="2 3" key="1">
    <citation type="submission" date="2017-03" db="EMBL/GenBank/DDBJ databases">
        <title>Whole genome sequences of fourteen strains of Bradyrhizobium canariense and one strain of Bradyrhizobium japonicum isolated from Lupinus (Papilionoideae: Genisteae) species in Algeria.</title>
        <authorList>
            <person name="Crovadore J."/>
            <person name="Chekireb D."/>
            <person name="Brachmann A."/>
            <person name="Chablais R."/>
            <person name="Cochard B."/>
            <person name="Lefort F."/>
        </authorList>
    </citation>
    <scope>NUCLEOTIDE SEQUENCE [LARGE SCALE GENOMIC DNA]</scope>
    <source>
        <strain evidence="2 3">UBMA197</strain>
    </source>
</reference>
<dbReference type="Gene3D" id="3.30.1330.40">
    <property type="entry name" value="RutC-like"/>
    <property type="match status" value="1"/>
</dbReference>
<proteinExistence type="inferred from homology"/>
<gene>
    <name evidence="2" type="ORF">BSZ19_38375</name>
</gene>
<evidence type="ECO:0000313" key="2">
    <source>
        <dbReference type="EMBL" id="OSJ25797.1"/>
    </source>
</evidence>
<comment type="similarity">
    <text evidence="1">Belongs to the RutC family.</text>
</comment>
<dbReference type="EMBL" id="NAFL01000279">
    <property type="protein sequence ID" value="OSJ25797.1"/>
    <property type="molecule type" value="Genomic_DNA"/>
</dbReference>
<dbReference type="GO" id="GO:0019239">
    <property type="term" value="F:deaminase activity"/>
    <property type="evidence" value="ECO:0007669"/>
    <property type="project" value="TreeGrafter"/>
</dbReference>
<evidence type="ECO:0000313" key="3">
    <source>
        <dbReference type="Proteomes" id="UP000193335"/>
    </source>
</evidence>
<dbReference type="GO" id="GO:0005829">
    <property type="term" value="C:cytosol"/>
    <property type="evidence" value="ECO:0007669"/>
    <property type="project" value="TreeGrafter"/>
</dbReference>
<dbReference type="CDD" id="cd00448">
    <property type="entry name" value="YjgF_YER057c_UK114_family"/>
    <property type="match status" value="1"/>
</dbReference>
<evidence type="ECO:0000256" key="1">
    <source>
        <dbReference type="ARBA" id="ARBA00010552"/>
    </source>
</evidence>
<dbReference type="InterPro" id="IPR035959">
    <property type="entry name" value="RutC-like_sf"/>
</dbReference>
<protein>
    <submittedName>
        <fullName evidence="2">Enamine deaminase RidA</fullName>
    </submittedName>
</protein>
<dbReference type="Proteomes" id="UP000193335">
    <property type="component" value="Unassembled WGS sequence"/>
</dbReference>
<dbReference type="PANTHER" id="PTHR11803:SF58">
    <property type="entry name" value="PROTEIN HMF1-RELATED"/>
    <property type="match status" value="1"/>
</dbReference>
<comment type="caution">
    <text evidence="2">The sequence shown here is derived from an EMBL/GenBank/DDBJ whole genome shotgun (WGS) entry which is preliminary data.</text>
</comment>
<dbReference type="PANTHER" id="PTHR11803">
    <property type="entry name" value="2-IMINOBUTANOATE/2-IMINOPROPANOATE DEAMINASE RIDA"/>
    <property type="match status" value="1"/>
</dbReference>
<name>A0A1Y2JD42_BRAJP</name>
<dbReference type="RefSeq" id="WP_085404194.1">
    <property type="nucleotide sequence ID" value="NZ_NAFL01000279.1"/>
</dbReference>